<evidence type="ECO:0000313" key="2">
    <source>
        <dbReference type="EMBL" id="CAF0777432.1"/>
    </source>
</evidence>
<evidence type="ECO:0000313" key="4">
    <source>
        <dbReference type="EMBL" id="CAF1183046.1"/>
    </source>
</evidence>
<dbReference type="Proteomes" id="UP000663828">
    <property type="component" value="Unassembled WGS sequence"/>
</dbReference>
<dbReference type="OrthoDB" id="10001110at2759"/>
<gene>
    <name evidence="4" type="ORF">EDS130_LOCUS24355</name>
    <name evidence="2" type="ORF">XAT740_LOCUS1784</name>
    <name evidence="3" type="ORF">XAT740_LOCUS7037</name>
</gene>
<dbReference type="AlphaFoldDB" id="A0A813R4J5"/>
<reference evidence="2" key="1">
    <citation type="submission" date="2021-02" db="EMBL/GenBank/DDBJ databases">
        <authorList>
            <person name="Nowell W R."/>
        </authorList>
    </citation>
    <scope>NUCLEOTIDE SEQUENCE</scope>
</reference>
<keyword evidence="1" id="KW-0732">Signal</keyword>
<feature type="signal peptide" evidence="1">
    <location>
        <begin position="1"/>
        <end position="23"/>
    </location>
</feature>
<sequence length="93" mass="10742">MKPVLSVLLIFVLVVVLAHHAEAMNKRYYDSWNSNNDLSNDGDNDDLSRIFPFRQKSSKKEDPCANKPLWYLKYQARLGKLSPFYDCLGVYGL</sequence>
<comment type="caution">
    <text evidence="2">The sequence shown here is derived from an EMBL/GenBank/DDBJ whole genome shotgun (WGS) entry which is preliminary data.</text>
</comment>
<dbReference type="EMBL" id="CAJNOR010000057">
    <property type="protein sequence ID" value="CAF0777432.1"/>
    <property type="molecule type" value="Genomic_DNA"/>
</dbReference>
<accession>A0A813R4J5</accession>
<proteinExistence type="predicted"/>
<evidence type="ECO:0000313" key="3">
    <source>
        <dbReference type="EMBL" id="CAF0881734.1"/>
    </source>
</evidence>
<evidence type="ECO:0000256" key="1">
    <source>
        <dbReference type="SAM" id="SignalP"/>
    </source>
</evidence>
<evidence type="ECO:0000313" key="5">
    <source>
        <dbReference type="Proteomes" id="UP000663828"/>
    </source>
</evidence>
<dbReference type="EMBL" id="CAJNOJ010000138">
    <property type="protein sequence ID" value="CAF1183046.1"/>
    <property type="molecule type" value="Genomic_DNA"/>
</dbReference>
<dbReference type="Proteomes" id="UP000663852">
    <property type="component" value="Unassembled WGS sequence"/>
</dbReference>
<keyword evidence="5" id="KW-1185">Reference proteome</keyword>
<dbReference type="EMBL" id="CAJNOR010000330">
    <property type="protein sequence ID" value="CAF0881734.1"/>
    <property type="molecule type" value="Genomic_DNA"/>
</dbReference>
<organism evidence="2 5">
    <name type="scientific">Adineta ricciae</name>
    <name type="common">Rotifer</name>
    <dbReference type="NCBI Taxonomy" id="249248"/>
    <lineage>
        <taxon>Eukaryota</taxon>
        <taxon>Metazoa</taxon>
        <taxon>Spiralia</taxon>
        <taxon>Gnathifera</taxon>
        <taxon>Rotifera</taxon>
        <taxon>Eurotatoria</taxon>
        <taxon>Bdelloidea</taxon>
        <taxon>Adinetida</taxon>
        <taxon>Adinetidae</taxon>
        <taxon>Adineta</taxon>
    </lineage>
</organism>
<name>A0A813R4J5_ADIRI</name>
<feature type="chain" id="PRO_5036222762" evidence="1">
    <location>
        <begin position="24"/>
        <end position="93"/>
    </location>
</feature>
<protein>
    <submittedName>
        <fullName evidence="2">Uncharacterized protein</fullName>
    </submittedName>
</protein>